<gene>
    <name evidence="1" type="ORF">Bca52824_076193</name>
</gene>
<dbReference type="AlphaFoldDB" id="A0A8X7PWL4"/>
<keyword evidence="2" id="KW-1185">Reference proteome</keyword>
<dbReference type="Proteomes" id="UP000886595">
    <property type="component" value="Unassembled WGS sequence"/>
</dbReference>
<sequence>MWMFQGDKPYGVSLSLMSEMKKTVTYLHERLDEVKMRNTNVILGSGYKAYGEKVYYDVRHYF</sequence>
<comment type="caution">
    <text evidence="1">The sequence shown here is derived from an EMBL/GenBank/DDBJ whole genome shotgun (WGS) entry which is preliminary data.</text>
</comment>
<dbReference type="EMBL" id="JAAMPC010000015">
    <property type="protein sequence ID" value="KAG2256899.1"/>
    <property type="molecule type" value="Genomic_DNA"/>
</dbReference>
<evidence type="ECO:0000313" key="2">
    <source>
        <dbReference type="Proteomes" id="UP000886595"/>
    </source>
</evidence>
<evidence type="ECO:0000313" key="1">
    <source>
        <dbReference type="EMBL" id="KAG2256899.1"/>
    </source>
</evidence>
<name>A0A8X7PWL4_BRACI</name>
<dbReference type="OrthoDB" id="10270141at2759"/>
<protein>
    <submittedName>
        <fullName evidence="1">Uncharacterized protein</fullName>
    </submittedName>
</protein>
<accession>A0A8X7PWL4</accession>
<organism evidence="1 2">
    <name type="scientific">Brassica carinata</name>
    <name type="common">Ethiopian mustard</name>
    <name type="synonym">Abyssinian cabbage</name>
    <dbReference type="NCBI Taxonomy" id="52824"/>
    <lineage>
        <taxon>Eukaryota</taxon>
        <taxon>Viridiplantae</taxon>
        <taxon>Streptophyta</taxon>
        <taxon>Embryophyta</taxon>
        <taxon>Tracheophyta</taxon>
        <taxon>Spermatophyta</taxon>
        <taxon>Magnoliopsida</taxon>
        <taxon>eudicotyledons</taxon>
        <taxon>Gunneridae</taxon>
        <taxon>Pentapetalae</taxon>
        <taxon>rosids</taxon>
        <taxon>malvids</taxon>
        <taxon>Brassicales</taxon>
        <taxon>Brassicaceae</taxon>
        <taxon>Brassiceae</taxon>
        <taxon>Brassica</taxon>
    </lineage>
</organism>
<reference evidence="1 2" key="1">
    <citation type="submission" date="2020-02" db="EMBL/GenBank/DDBJ databases">
        <authorList>
            <person name="Ma Q."/>
            <person name="Huang Y."/>
            <person name="Song X."/>
            <person name="Pei D."/>
        </authorList>
    </citation>
    <scope>NUCLEOTIDE SEQUENCE [LARGE SCALE GENOMIC DNA]</scope>
    <source>
        <strain evidence="1">Sxm20200214</strain>
        <tissue evidence="1">Leaf</tissue>
    </source>
</reference>
<proteinExistence type="predicted"/>